<dbReference type="GO" id="GO:0004315">
    <property type="term" value="F:3-oxoacyl-[acyl-carrier-protein] synthase activity"/>
    <property type="evidence" value="ECO:0007669"/>
    <property type="project" value="InterPro"/>
</dbReference>
<dbReference type="PANTHER" id="PTHR11712">
    <property type="entry name" value="POLYKETIDE SYNTHASE-RELATED"/>
    <property type="match status" value="1"/>
</dbReference>
<dbReference type="InterPro" id="IPR018201">
    <property type="entry name" value="Ketoacyl_synth_AS"/>
</dbReference>
<organism evidence="6 7">
    <name type="scientific">Iamia majanohamensis</name>
    <dbReference type="NCBI Taxonomy" id="467976"/>
    <lineage>
        <taxon>Bacteria</taxon>
        <taxon>Bacillati</taxon>
        <taxon>Actinomycetota</taxon>
        <taxon>Acidimicrobiia</taxon>
        <taxon>Acidimicrobiales</taxon>
        <taxon>Iamiaceae</taxon>
        <taxon>Iamia</taxon>
    </lineage>
</organism>
<dbReference type="PANTHER" id="PTHR11712:SF322">
    <property type="entry name" value="POLYKETIDE BETA-KETOACYL SYNTHASE 2-RELATED"/>
    <property type="match status" value="1"/>
</dbReference>
<evidence type="ECO:0000313" key="7">
    <source>
        <dbReference type="Proteomes" id="UP001216390"/>
    </source>
</evidence>
<dbReference type="GO" id="GO:0006633">
    <property type="term" value="P:fatty acid biosynthetic process"/>
    <property type="evidence" value="ECO:0007669"/>
    <property type="project" value="InterPro"/>
</dbReference>
<dbReference type="Gene3D" id="3.40.47.10">
    <property type="match status" value="2"/>
</dbReference>
<evidence type="ECO:0000256" key="3">
    <source>
        <dbReference type="ARBA" id="ARBA00023315"/>
    </source>
</evidence>
<dbReference type="AlphaFoldDB" id="A0AAE9Y644"/>
<dbReference type="PROSITE" id="PS52004">
    <property type="entry name" value="KS3_2"/>
    <property type="match status" value="1"/>
</dbReference>
<dbReference type="KEGG" id="ima:PO878_01225"/>
<evidence type="ECO:0000256" key="2">
    <source>
        <dbReference type="ARBA" id="ARBA00022679"/>
    </source>
</evidence>
<dbReference type="RefSeq" id="WP_272736861.1">
    <property type="nucleotide sequence ID" value="NZ_CP116942.1"/>
</dbReference>
<dbReference type="InterPro" id="IPR014030">
    <property type="entry name" value="Ketoacyl_synth_N"/>
</dbReference>
<evidence type="ECO:0000256" key="1">
    <source>
        <dbReference type="ARBA" id="ARBA00008467"/>
    </source>
</evidence>
<dbReference type="InterPro" id="IPR016039">
    <property type="entry name" value="Thiolase-like"/>
</dbReference>
<feature type="domain" description="Ketosynthase family 3 (KS3)" evidence="5">
    <location>
        <begin position="1"/>
        <end position="389"/>
    </location>
</feature>
<dbReference type="Proteomes" id="UP001216390">
    <property type="component" value="Chromosome"/>
</dbReference>
<accession>A0AAE9Y644</accession>
<gene>
    <name evidence="6" type="ORF">PO878_01225</name>
</gene>
<dbReference type="Pfam" id="PF00109">
    <property type="entry name" value="ketoacyl-synt"/>
    <property type="match status" value="1"/>
</dbReference>
<keyword evidence="7" id="KW-1185">Reference proteome</keyword>
<dbReference type="SMART" id="SM00825">
    <property type="entry name" value="PKS_KS"/>
    <property type="match status" value="1"/>
</dbReference>
<dbReference type="Pfam" id="PF02801">
    <property type="entry name" value="Ketoacyl-synt_C"/>
    <property type="match status" value="1"/>
</dbReference>
<evidence type="ECO:0000313" key="6">
    <source>
        <dbReference type="EMBL" id="WCO67339.1"/>
    </source>
</evidence>
<reference evidence="6" key="1">
    <citation type="submission" date="2023-01" db="EMBL/GenBank/DDBJ databases">
        <title>The diversity of Class Acidimicrobiia in South China Sea sediment environments and the proposal of Iamia marina sp. nov., a novel species of the genus Iamia.</title>
        <authorList>
            <person name="He Y."/>
            <person name="Tian X."/>
        </authorList>
    </citation>
    <scope>NUCLEOTIDE SEQUENCE</scope>
    <source>
        <strain evidence="6">DSM 19957</strain>
    </source>
</reference>
<proteinExistence type="inferred from homology"/>
<dbReference type="PROSITE" id="PS00606">
    <property type="entry name" value="KS3_1"/>
    <property type="match status" value="1"/>
</dbReference>
<keyword evidence="2 4" id="KW-0808">Transferase</keyword>
<dbReference type="InterPro" id="IPR014031">
    <property type="entry name" value="Ketoacyl_synth_C"/>
</dbReference>
<dbReference type="InterPro" id="IPR020841">
    <property type="entry name" value="PKS_Beta-ketoAc_synthase_dom"/>
</dbReference>
<evidence type="ECO:0000256" key="4">
    <source>
        <dbReference type="RuleBase" id="RU003694"/>
    </source>
</evidence>
<name>A0AAE9Y644_9ACTN</name>
<protein>
    <submittedName>
        <fullName evidence="6">Beta-ketoacyl synthase N-terminal-like domain-containing protein</fullName>
    </submittedName>
</protein>
<evidence type="ECO:0000259" key="5">
    <source>
        <dbReference type="PROSITE" id="PS52004"/>
    </source>
</evidence>
<dbReference type="InterPro" id="IPR000794">
    <property type="entry name" value="Beta-ketoacyl_synthase"/>
</dbReference>
<keyword evidence="3" id="KW-0012">Acyltransferase</keyword>
<sequence length="391" mass="38887">MASRDGRRAVVTGVGVVTVGGGDPEALWAHLLDPEAGPGDGFLHGFDPSVAIPRRRSRRMDPATQYAVVATAAALAQAGDLDLAPHRGAVLMASTYGGITSYDDAVRAQVAEGPAGVNPLVSTAAAASTGASAVAVEAGFTGPTLSVGAACASGSTVLVEALDKIRAGRADVVVAGGTEAPLTPTILTAFSGLKVFTASRPRPFDAERDGFAFAEGAGVLVVEERERALARGATVLAEVAGGSAATDVSGVYAPSDGAAVVEQCIRAALDDAGVDPADIAHVNAHGTGTRANDASEGAALERVFGPDVVVTANKGAVGHAGAAAGAIEAVATLLAMEHRLIPPTAGHRTLDPELHLDVVAGAPRPWEPGPVLSNALGLGGYVGSLVLLPPP</sequence>
<dbReference type="SUPFAM" id="SSF53901">
    <property type="entry name" value="Thiolase-like"/>
    <property type="match status" value="2"/>
</dbReference>
<dbReference type="EMBL" id="CP116942">
    <property type="protein sequence ID" value="WCO67339.1"/>
    <property type="molecule type" value="Genomic_DNA"/>
</dbReference>
<comment type="similarity">
    <text evidence="1 4">Belongs to the thiolase-like superfamily. Beta-ketoacyl-ACP synthases family.</text>
</comment>